<dbReference type="AlphaFoldDB" id="A0A4Y9YPC2"/>
<protein>
    <recommendedName>
        <fullName evidence="1">BTB domain-containing protein</fullName>
    </recommendedName>
</protein>
<dbReference type="SMART" id="SM00225">
    <property type="entry name" value="BTB"/>
    <property type="match status" value="2"/>
</dbReference>
<sequence>MASDNSPPGSRTTAGPPFDKSSADVVLCTLDDIDFLVHAQILCMASDVFESMLSIPQPNVSDPRDVHTETGLPLVHVSEDSQTLDRLLRLCYPVADPKLCSLDDIKPVLAAAVKYQMEEAIALMKDKVKSLCMDSPLPVYVVACELDLEDLAHQAAATVRVRELTTEYAPELDRITAAQYYRLLYYGARRPPSINAGLSLNSPSLTFCRSPIPDSASSDSSSVVSNFVTEFGGPHAIADMTIRSADDVEFSVHRNILAMASATLLDSRPVSTSPSTSAAVSIRVDEVASVLSILLQLIYPLPEPTISDLRTLAAVTDAAARYGMVRVIQTLKRLWAEYLDTSPLRAYLIATRHGWDKEAREAARRACCEKTDAYVPEMEAVSASAYRRFLVYRYRCREAVSRLTLPLIQPHHRQEKKPSRSKQLYWSKTGAEYSNFRDAFALDVLEMVQRAAGAGCMHAVVASLEPDMIITAAHPGEQFLTTVASLEEAVRKVLQGVRNFAPIRVHVNS</sequence>
<dbReference type="EMBL" id="SEKV01000104">
    <property type="protein sequence ID" value="TFY64255.1"/>
    <property type="molecule type" value="Genomic_DNA"/>
</dbReference>
<dbReference type="InterPro" id="IPR011333">
    <property type="entry name" value="SKP1/BTB/POZ_sf"/>
</dbReference>
<dbReference type="Proteomes" id="UP000298390">
    <property type="component" value="Unassembled WGS sequence"/>
</dbReference>
<evidence type="ECO:0000313" key="2">
    <source>
        <dbReference type="EMBL" id="TFY64255.1"/>
    </source>
</evidence>
<comment type="caution">
    <text evidence="2">The sequence shown here is derived from an EMBL/GenBank/DDBJ whole genome shotgun (WGS) entry which is preliminary data.</text>
</comment>
<gene>
    <name evidence="2" type="ORF">EVJ58_g2742</name>
</gene>
<proteinExistence type="predicted"/>
<name>A0A4Y9YPC2_9APHY</name>
<dbReference type="PROSITE" id="PS50097">
    <property type="entry name" value="BTB"/>
    <property type="match status" value="1"/>
</dbReference>
<dbReference type="SUPFAM" id="SSF54695">
    <property type="entry name" value="POZ domain"/>
    <property type="match status" value="1"/>
</dbReference>
<dbReference type="STRING" id="34475.A0A4Y9YPC2"/>
<dbReference type="Pfam" id="PF00651">
    <property type="entry name" value="BTB"/>
    <property type="match status" value="2"/>
</dbReference>
<dbReference type="InterPro" id="IPR000210">
    <property type="entry name" value="BTB/POZ_dom"/>
</dbReference>
<feature type="domain" description="BTB" evidence="1">
    <location>
        <begin position="23"/>
        <end position="92"/>
    </location>
</feature>
<reference evidence="2 3" key="1">
    <citation type="submission" date="2019-01" db="EMBL/GenBank/DDBJ databases">
        <title>Genome sequencing of the rare red list fungi Fomitopsis rosea.</title>
        <authorList>
            <person name="Buettner E."/>
            <person name="Kellner H."/>
        </authorList>
    </citation>
    <scope>NUCLEOTIDE SEQUENCE [LARGE SCALE GENOMIC DNA]</scope>
    <source>
        <strain evidence="2 3">DSM 105464</strain>
    </source>
</reference>
<evidence type="ECO:0000313" key="3">
    <source>
        <dbReference type="Proteomes" id="UP000298390"/>
    </source>
</evidence>
<dbReference type="Gene3D" id="3.30.710.10">
    <property type="entry name" value="Potassium Channel Kv1.1, Chain A"/>
    <property type="match status" value="2"/>
</dbReference>
<dbReference type="CDD" id="cd18186">
    <property type="entry name" value="BTB_POZ_ZBTB_KLHL-like"/>
    <property type="match status" value="2"/>
</dbReference>
<accession>A0A4Y9YPC2</accession>
<organism evidence="2 3">
    <name type="scientific">Rhodofomes roseus</name>
    <dbReference type="NCBI Taxonomy" id="34475"/>
    <lineage>
        <taxon>Eukaryota</taxon>
        <taxon>Fungi</taxon>
        <taxon>Dikarya</taxon>
        <taxon>Basidiomycota</taxon>
        <taxon>Agaricomycotina</taxon>
        <taxon>Agaricomycetes</taxon>
        <taxon>Polyporales</taxon>
        <taxon>Rhodofomes</taxon>
    </lineage>
</organism>
<evidence type="ECO:0000259" key="1">
    <source>
        <dbReference type="PROSITE" id="PS50097"/>
    </source>
</evidence>